<keyword evidence="1" id="KW-0812">Transmembrane</keyword>
<gene>
    <name evidence="2" type="ORF">KDAU_17560</name>
</gene>
<sequence length="113" mass="12257">MDGKTCPEGCKKKTSRIHWTAYLGITLCLIAGICLSLDTYLSSVLGLLPLGFAHLSVYLFLACPLPALILGIVGRYRARKPLWQSGRMLATLSLIIGSVLLIMEIAIVVTELP</sequence>
<reference evidence="3" key="1">
    <citation type="submission" date="2018-12" db="EMBL/GenBank/DDBJ databases">
        <title>Tengunoibacter tsumagoiensis gen. nov., sp. nov., Dictyobacter kobayashii sp. nov., D. alpinus sp. nov., and D. joshuensis sp. nov. and description of Dictyobacteraceae fam. nov. within the order Ktedonobacterales isolated from Tengu-no-mugimeshi.</title>
        <authorList>
            <person name="Wang C.M."/>
            <person name="Zheng Y."/>
            <person name="Sakai Y."/>
            <person name="Toyoda A."/>
            <person name="Minakuchi Y."/>
            <person name="Abe K."/>
            <person name="Yokota A."/>
            <person name="Yabe S."/>
        </authorList>
    </citation>
    <scope>NUCLEOTIDE SEQUENCE [LARGE SCALE GENOMIC DNA]</scope>
    <source>
        <strain evidence="3">S-27</strain>
    </source>
</reference>
<feature type="transmembrane region" description="Helical" evidence="1">
    <location>
        <begin position="88"/>
        <end position="109"/>
    </location>
</feature>
<keyword evidence="1" id="KW-0472">Membrane</keyword>
<keyword evidence="1" id="KW-1133">Transmembrane helix</keyword>
<feature type="transmembrane region" description="Helical" evidence="1">
    <location>
        <begin position="55"/>
        <end position="76"/>
    </location>
</feature>
<proteinExistence type="predicted"/>
<protein>
    <submittedName>
        <fullName evidence="2">Uncharacterized protein</fullName>
    </submittedName>
</protein>
<evidence type="ECO:0000313" key="2">
    <source>
        <dbReference type="EMBL" id="GCE04427.1"/>
    </source>
</evidence>
<dbReference type="Proteomes" id="UP000287224">
    <property type="component" value="Unassembled WGS sequence"/>
</dbReference>
<dbReference type="AlphaFoldDB" id="A0A401ZC35"/>
<keyword evidence="3" id="KW-1185">Reference proteome</keyword>
<accession>A0A401ZC35</accession>
<name>A0A401ZC35_9CHLR</name>
<dbReference type="RefSeq" id="WP_126595583.1">
    <property type="nucleotide sequence ID" value="NZ_BIFQ01000001.1"/>
</dbReference>
<evidence type="ECO:0000313" key="3">
    <source>
        <dbReference type="Proteomes" id="UP000287224"/>
    </source>
</evidence>
<feature type="transmembrane region" description="Helical" evidence="1">
    <location>
        <begin position="21"/>
        <end position="43"/>
    </location>
</feature>
<dbReference type="OrthoDB" id="162805at2"/>
<dbReference type="EMBL" id="BIFQ01000001">
    <property type="protein sequence ID" value="GCE04427.1"/>
    <property type="molecule type" value="Genomic_DNA"/>
</dbReference>
<evidence type="ECO:0000256" key="1">
    <source>
        <dbReference type="SAM" id="Phobius"/>
    </source>
</evidence>
<comment type="caution">
    <text evidence="2">The sequence shown here is derived from an EMBL/GenBank/DDBJ whole genome shotgun (WGS) entry which is preliminary data.</text>
</comment>
<organism evidence="2 3">
    <name type="scientific">Dictyobacter aurantiacus</name>
    <dbReference type="NCBI Taxonomy" id="1936993"/>
    <lineage>
        <taxon>Bacteria</taxon>
        <taxon>Bacillati</taxon>
        <taxon>Chloroflexota</taxon>
        <taxon>Ktedonobacteria</taxon>
        <taxon>Ktedonobacterales</taxon>
        <taxon>Dictyobacteraceae</taxon>
        <taxon>Dictyobacter</taxon>
    </lineage>
</organism>